<feature type="domain" description="HTH marR-type" evidence="1">
    <location>
        <begin position="1"/>
        <end position="144"/>
    </location>
</feature>
<evidence type="ECO:0000313" key="3">
    <source>
        <dbReference type="Proteomes" id="UP000306147"/>
    </source>
</evidence>
<reference evidence="2 3" key="1">
    <citation type="submission" date="2019-04" db="EMBL/GenBank/DDBJ databases">
        <title>Sphingomonas psychrotolerans sp. nov., isolated from soil in the Tianshan Mountains, Xinjiang, China.</title>
        <authorList>
            <person name="Luo Y."/>
            <person name="Sheng H."/>
        </authorList>
    </citation>
    <scope>NUCLEOTIDE SEQUENCE [LARGE SCALE GENOMIC DNA]</scope>
    <source>
        <strain evidence="2 3">ZFGT-11</strain>
    </source>
</reference>
<accession>A0A4S1X9X4</accession>
<dbReference type="Pfam" id="PF12802">
    <property type="entry name" value="MarR_2"/>
    <property type="match status" value="1"/>
</dbReference>
<dbReference type="Gene3D" id="1.10.10.10">
    <property type="entry name" value="Winged helix-like DNA-binding domain superfamily/Winged helix DNA-binding domain"/>
    <property type="match status" value="1"/>
</dbReference>
<dbReference type="SUPFAM" id="SSF46785">
    <property type="entry name" value="Winged helix' DNA-binding domain"/>
    <property type="match status" value="1"/>
</dbReference>
<evidence type="ECO:0000313" key="2">
    <source>
        <dbReference type="EMBL" id="TGX52217.1"/>
    </source>
</evidence>
<sequence length="150" mass="16631">MVIPSKQITDAWISLMRAQQVALRQAERALRHAGLPPYGWYDALWELEKAGEIGLRIHQIERQILIAQSNVSRLIDRLEAAGCVERKPSPDDGRGQVIFITDQGRTTRAAMWPIYAAAIQEAVGAHLTDGNATILAGLLRPIIENRETGL</sequence>
<dbReference type="GO" id="GO:0006950">
    <property type="term" value="P:response to stress"/>
    <property type="evidence" value="ECO:0007669"/>
    <property type="project" value="TreeGrafter"/>
</dbReference>
<dbReference type="EMBL" id="SRXT01000006">
    <property type="protein sequence ID" value="TGX52217.1"/>
    <property type="molecule type" value="Genomic_DNA"/>
</dbReference>
<dbReference type="RefSeq" id="WP_135964760.1">
    <property type="nucleotide sequence ID" value="NZ_SRXT01000006.1"/>
</dbReference>
<dbReference type="PROSITE" id="PS50995">
    <property type="entry name" value="HTH_MARR_2"/>
    <property type="match status" value="1"/>
</dbReference>
<gene>
    <name evidence="2" type="ORF">E5A73_15560</name>
</gene>
<dbReference type="OrthoDB" id="5511415at2"/>
<organism evidence="2 3">
    <name type="scientific">Sphingomonas gei</name>
    <dbReference type="NCBI Taxonomy" id="1395960"/>
    <lineage>
        <taxon>Bacteria</taxon>
        <taxon>Pseudomonadati</taxon>
        <taxon>Pseudomonadota</taxon>
        <taxon>Alphaproteobacteria</taxon>
        <taxon>Sphingomonadales</taxon>
        <taxon>Sphingomonadaceae</taxon>
        <taxon>Sphingomonas</taxon>
    </lineage>
</organism>
<evidence type="ECO:0000259" key="1">
    <source>
        <dbReference type="PROSITE" id="PS50995"/>
    </source>
</evidence>
<proteinExistence type="predicted"/>
<dbReference type="PANTHER" id="PTHR33164">
    <property type="entry name" value="TRANSCRIPTIONAL REGULATOR, MARR FAMILY"/>
    <property type="match status" value="1"/>
</dbReference>
<dbReference type="InterPro" id="IPR036390">
    <property type="entry name" value="WH_DNA-bd_sf"/>
</dbReference>
<dbReference type="GO" id="GO:0003700">
    <property type="term" value="F:DNA-binding transcription factor activity"/>
    <property type="evidence" value="ECO:0007669"/>
    <property type="project" value="InterPro"/>
</dbReference>
<comment type="caution">
    <text evidence="2">The sequence shown here is derived from an EMBL/GenBank/DDBJ whole genome shotgun (WGS) entry which is preliminary data.</text>
</comment>
<name>A0A4S1X9X4_9SPHN</name>
<protein>
    <submittedName>
        <fullName evidence="2">MarR family transcriptional regulator</fullName>
    </submittedName>
</protein>
<dbReference type="InterPro" id="IPR000835">
    <property type="entry name" value="HTH_MarR-typ"/>
</dbReference>
<dbReference type="AlphaFoldDB" id="A0A4S1X9X4"/>
<dbReference type="SMART" id="SM00347">
    <property type="entry name" value="HTH_MARR"/>
    <property type="match status" value="1"/>
</dbReference>
<dbReference type="InterPro" id="IPR039422">
    <property type="entry name" value="MarR/SlyA-like"/>
</dbReference>
<dbReference type="PRINTS" id="PR00598">
    <property type="entry name" value="HTHMARR"/>
</dbReference>
<dbReference type="Proteomes" id="UP000306147">
    <property type="component" value="Unassembled WGS sequence"/>
</dbReference>
<dbReference type="InterPro" id="IPR036388">
    <property type="entry name" value="WH-like_DNA-bd_sf"/>
</dbReference>
<dbReference type="PANTHER" id="PTHR33164:SF104">
    <property type="entry name" value="TRANSCRIPTIONAL REGULATORY PROTEIN"/>
    <property type="match status" value="1"/>
</dbReference>
<keyword evidence="3" id="KW-1185">Reference proteome</keyword>